<feature type="domain" description="ATP-citrate synthase citrate-binding" evidence="1">
    <location>
        <begin position="1"/>
        <end position="138"/>
    </location>
</feature>
<dbReference type="EMBL" id="BARS01026383">
    <property type="protein sequence ID" value="GAG00484.1"/>
    <property type="molecule type" value="Genomic_DNA"/>
</dbReference>
<gene>
    <name evidence="2" type="ORF">S01H1_41584</name>
</gene>
<sequence length="151" mass="16482">GGGSVVYTDTIVDLGFGSELANYGEYSGDPSTDETYQYAKTIIDLMTREKDPRGKILLIGGGIANFTDVAKTFTGIINVLKEYKQKLIDNKVKIYVRRGGPNYQEGLKNMRELGQTIGLTTEVFGPEIHMTSIVPMGLIKEGKNNGGLQTI</sequence>
<dbReference type="AlphaFoldDB" id="X0U419"/>
<comment type="caution">
    <text evidence="2">The sequence shown here is derived from an EMBL/GenBank/DDBJ whole genome shotgun (WGS) entry which is preliminary data.</text>
</comment>
<feature type="non-terminal residue" evidence="2">
    <location>
        <position position="1"/>
    </location>
</feature>
<reference evidence="2" key="1">
    <citation type="journal article" date="2014" name="Front. Microbiol.">
        <title>High frequency of phylogenetically diverse reductive dehalogenase-homologous genes in deep subseafloor sedimentary metagenomes.</title>
        <authorList>
            <person name="Kawai M."/>
            <person name="Futagami T."/>
            <person name="Toyoda A."/>
            <person name="Takaki Y."/>
            <person name="Nishi S."/>
            <person name="Hori S."/>
            <person name="Arai W."/>
            <person name="Tsubouchi T."/>
            <person name="Morono Y."/>
            <person name="Uchiyama I."/>
            <person name="Ito T."/>
            <person name="Fujiyama A."/>
            <person name="Inagaki F."/>
            <person name="Takami H."/>
        </authorList>
    </citation>
    <scope>NUCLEOTIDE SEQUENCE</scope>
    <source>
        <strain evidence="2">Expedition CK06-06</strain>
    </source>
</reference>
<protein>
    <recommendedName>
        <fullName evidence="1">ATP-citrate synthase citrate-binding domain-containing protein</fullName>
    </recommendedName>
</protein>
<dbReference type="Pfam" id="PF16114">
    <property type="entry name" value="Citrate_bind"/>
    <property type="match status" value="1"/>
</dbReference>
<proteinExistence type="predicted"/>
<dbReference type="SUPFAM" id="SSF52210">
    <property type="entry name" value="Succinyl-CoA synthetase domains"/>
    <property type="match status" value="1"/>
</dbReference>
<evidence type="ECO:0000259" key="1">
    <source>
        <dbReference type="Pfam" id="PF16114"/>
    </source>
</evidence>
<dbReference type="InterPro" id="IPR032263">
    <property type="entry name" value="Citrate-bd"/>
</dbReference>
<accession>X0U419</accession>
<dbReference type="FunFam" id="3.40.50.261:FF:000008">
    <property type="entry name" value="ATP-citrate synthase alpha chain protein"/>
    <property type="match status" value="1"/>
</dbReference>
<evidence type="ECO:0000313" key="2">
    <source>
        <dbReference type="EMBL" id="GAG00484.1"/>
    </source>
</evidence>
<dbReference type="InterPro" id="IPR016102">
    <property type="entry name" value="Succinyl-CoA_synth-like"/>
</dbReference>
<name>X0U419_9ZZZZ</name>
<dbReference type="Gene3D" id="3.40.50.261">
    <property type="entry name" value="Succinyl-CoA synthetase domains"/>
    <property type="match status" value="1"/>
</dbReference>
<organism evidence="2">
    <name type="scientific">marine sediment metagenome</name>
    <dbReference type="NCBI Taxonomy" id="412755"/>
    <lineage>
        <taxon>unclassified sequences</taxon>
        <taxon>metagenomes</taxon>
        <taxon>ecological metagenomes</taxon>
    </lineage>
</organism>